<sequence>MLENITVVDFSTLLPGPYATLRLADMGATVIKIEPPGGDPARSIGPVAQGTSLVFLAYNRKKTSVMLNLKDESDRNQALSMIRTADVVIEGFRPGVADRLGIGYDTANLINPRIVYCSLTGYGQTGSMTQQAGHDLNYLAVSGILSQLVDHHNQPIVPNLQLADLLGGIVAVEAILAALISRHHSGHGQHLDMAITDALIGLLGGHAAIQKHTGYPHGVAELAGTIICYNLYTTLDNRLVSLAALELKFWTTFCQAVNRPEWIAHQTSPAELSNPIYREMVTLFHKRPLSWWHRFSAQVDCCLQPVLEVHEALASPLATERDLVGVEQTSLGTFSYATTGAGGCQTRAYGSTST</sequence>
<reference evidence="1 2" key="1">
    <citation type="journal article" date="2014" name="BMC Genomics">
        <title>Comparison of environmental and isolate Sulfobacillus genomes reveals diverse carbon, sulfur, nitrogen, and hydrogen metabolisms.</title>
        <authorList>
            <person name="Justice N.B."/>
            <person name="Norman A."/>
            <person name="Brown C.T."/>
            <person name="Singh A."/>
            <person name="Thomas B.C."/>
            <person name="Banfield J.F."/>
        </authorList>
    </citation>
    <scope>NUCLEOTIDE SEQUENCE [LARGE SCALE GENOMIC DNA]</scope>
    <source>
        <strain evidence="1">AMDSBA3</strain>
    </source>
</reference>
<dbReference type="Pfam" id="PF02515">
    <property type="entry name" value="CoA_transf_3"/>
    <property type="match status" value="1"/>
</dbReference>
<dbReference type="PANTHER" id="PTHR48228:SF5">
    <property type="entry name" value="ALPHA-METHYLACYL-COA RACEMASE"/>
    <property type="match status" value="1"/>
</dbReference>
<name>A0A2T2WLV2_9FIRM</name>
<dbReference type="InterPro" id="IPR044855">
    <property type="entry name" value="CoA-Trfase_III_dom3_sf"/>
</dbReference>
<dbReference type="EMBL" id="PXYV01000007">
    <property type="protein sequence ID" value="PSR23218.1"/>
    <property type="molecule type" value="Genomic_DNA"/>
</dbReference>
<dbReference type="Gene3D" id="3.30.1540.10">
    <property type="entry name" value="formyl-coa transferase, domain 3"/>
    <property type="match status" value="1"/>
</dbReference>
<evidence type="ECO:0000313" key="2">
    <source>
        <dbReference type="Proteomes" id="UP000241848"/>
    </source>
</evidence>
<dbReference type="GO" id="GO:0016740">
    <property type="term" value="F:transferase activity"/>
    <property type="evidence" value="ECO:0007669"/>
    <property type="project" value="UniProtKB-KW"/>
</dbReference>
<protein>
    <submittedName>
        <fullName evidence="1">CoA transferase</fullName>
    </submittedName>
</protein>
<evidence type="ECO:0000313" key="1">
    <source>
        <dbReference type="EMBL" id="PSR23218.1"/>
    </source>
</evidence>
<dbReference type="SUPFAM" id="SSF89796">
    <property type="entry name" value="CoA-transferase family III (CaiB/BaiF)"/>
    <property type="match status" value="1"/>
</dbReference>
<keyword evidence="1" id="KW-0808">Transferase</keyword>
<dbReference type="PANTHER" id="PTHR48228">
    <property type="entry name" value="SUCCINYL-COA--D-CITRAMALATE COA-TRANSFERASE"/>
    <property type="match status" value="1"/>
</dbReference>
<gene>
    <name evidence="1" type="ORF">C7B45_03735</name>
</gene>
<dbReference type="Proteomes" id="UP000241848">
    <property type="component" value="Unassembled WGS sequence"/>
</dbReference>
<dbReference type="InterPro" id="IPR050509">
    <property type="entry name" value="CoA-transferase_III"/>
</dbReference>
<accession>A0A2T2WLV2</accession>
<dbReference type="AlphaFoldDB" id="A0A2T2WLV2"/>
<dbReference type="InterPro" id="IPR023606">
    <property type="entry name" value="CoA-Trfase_III_dom_1_sf"/>
</dbReference>
<dbReference type="Gene3D" id="3.40.50.10540">
    <property type="entry name" value="Crotonobetainyl-coa:carnitine coa-transferase, domain 1"/>
    <property type="match status" value="1"/>
</dbReference>
<comment type="caution">
    <text evidence="1">The sequence shown here is derived from an EMBL/GenBank/DDBJ whole genome shotgun (WGS) entry which is preliminary data.</text>
</comment>
<proteinExistence type="predicted"/>
<dbReference type="InterPro" id="IPR003673">
    <property type="entry name" value="CoA-Trfase_fam_III"/>
</dbReference>
<organism evidence="1 2">
    <name type="scientific">Sulfobacillus acidophilus</name>
    <dbReference type="NCBI Taxonomy" id="53633"/>
    <lineage>
        <taxon>Bacteria</taxon>
        <taxon>Bacillati</taxon>
        <taxon>Bacillota</taxon>
        <taxon>Clostridia</taxon>
        <taxon>Eubacteriales</taxon>
        <taxon>Clostridiales Family XVII. Incertae Sedis</taxon>
        <taxon>Sulfobacillus</taxon>
    </lineage>
</organism>